<feature type="transmembrane region" description="Helical" evidence="1">
    <location>
        <begin position="84"/>
        <end position="101"/>
    </location>
</feature>
<gene>
    <name evidence="3" type="ORF">K5L94_02520</name>
</gene>
<sequence>MLNGEELHMAVSGSSRAVGGVGEENRDSLISPYTLTVLWVSLASVLAIALICLRRFDVPLLLLLATLLTAAMLAVFRVRIRWSLPKLGIGFVAIAALALFLRSDLDPHLKAGQDQGLYTNMSAQLLRAKALDYTDEFRASLSGEELRMYDSAPMAAVDLVDPVRSRYVVAFYPLHPAWMAMSTWAFGQNYHTASLLLFAALGIAGGYYLALLLFGSRRAAGLAAAFLALNPALVFFAKFPVTEMVAFAFTVNGFLFFAKACFEVARGKRWLFLLIAVLCFNGLFYTRMQFFLYIPFMGLLFAYALIAIRQPWSRRVVMMVFPASLVITFLLSMAFYRYYQPILYGGMVEGHLDKLKKLAALMAAGLGLVVLGLLAYVVARRPTLAVLERLNDQILRWSGKVTWLLPLALLASIPSVVALYQTGSLAPFPWTVPVGTDPFLVRYHAIYRLAQMLSPLGVALLLLLPAFRIAWSGAAKFGLLFLVLIWAAVLTQPAIPYLYYYGRYLAGDMLPYSLILTAGVIAYLWDGRWRRLAIAITAFQCLFFLVFSIAQYNHDEGEDPRFFERIAELVSPNDIIIASGLDDAQLVGLRVTYNLNVFSITGRGSVPLPFDTGTWHRLEANAHQKGGRLYLLTNQRPSALQEQLVERVPFRQGYMSNSEHAQAGNMFQPTSRSRLLLPLRFKQAEVEINLYRIDTSTFDRVANASCTDELGLATDGAILVKGLNGFSSPETHGRWTDGKRASYTCTLPEGHSASTVEIQATAYLPNGRKQRVGVSVNGGAPQQFEFAPGNDTQRLQIPVGNTDKRSLTVDFDLPDAISPQQAQSANDARVLGISISEIEIKE</sequence>
<accession>A0ABY7Y2K0</accession>
<keyword evidence="1" id="KW-0472">Membrane</keyword>
<feature type="transmembrane region" description="Helical" evidence="1">
    <location>
        <begin position="269"/>
        <end position="285"/>
    </location>
</feature>
<organism evidence="3 4">
    <name type="scientific">Stenotrophomonas forensis</name>
    <dbReference type="NCBI Taxonomy" id="2871169"/>
    <lineage>
        <taxon>Bacteria</taxon>
        <taxon>Pseudomonadati</taxon>
        <taxon>Pseudomonadota</taxon>
        <taxon>Gammaproteobacteria</taxon>
        <taxon>Lysobacterales</taxon>
        <taxon>Lysobacteraceae</taxon>
        <taxon>Stenotrophomonas</taxon>
        <taxon>Stenotrophomonas maltophilia group</taxon>
    </lineage>
</organism>
<protein>
    <recommendedName>
        <fullName evidence="2">DUF7024 domain-containing protein</fullName>
    </recommendedName>
</protein>
<feature type="transmembrane region" description="Helical" evidence="1">
    <location>
        <begin position="445"/>
        <end position="467"/>
    </location>
</feature>
<dbReference type="InterPro" id="IPR054288">
    <property type="entry name" value="DUF7024"/>
</dbReference>
<keyword evidence="4" id="KW-1185">Reference proteome</keyword>
<evidence type="ECO:0000313" key="3">
    <source>
        <dbReference type="EMBL" id="WDM64195.1"/>
    </source>
</evidence>
<feature type="transmembrane region" description="Helical" evidence="1">
    <location>
        <begin position="245"/>
        <end position="262"/>
    </location>
</feature>
<feature type="transmembrane region" description="Helical" evidence="1">
    <location>
        <begin position="33"/>
        <end position="53"/>
    </location>
</feature>
<feature type="transmembrane region" description="Helical" evidence="1">
    <location>
        <begin position="359"/>
        <end position="379"/>
    </location>
</feature>
<feature type="transmembrane region" description="Helical" evidence="1">
    <location>
        <begin position="320"/>
        <end position="339"/>
    </location>
</feature>
<name>A0ABY7Y2K0_9GAMM</name>
<feature type="domain" description="DUF7024" evidence="2">
    <location>
        <begin position="720"/>
        <end position="841"/>
    </location>
</feature>
<evidence type="ECO:0000256" key="1">
    <source>
        <dbReference type="SAM" id="Phobius"/>
    </source>
</evidence>
<feature type="transmembrane region" description="Helical" evidence="1">
    <location>
        <begin position="532"/>
        <end position="552"/>
    </location>
</feature>
<evidence type="ECO:0000259" key="2">
    <source>
        <dbReference type="Pfam" id="PF22895"/>
    </source>
</evidence>
<keyword evidence="1" id="KW-0812">Transmembrane</keyword>
<dbReference type="EMBL" id="CP082270">
    <property type="protein sequence ID" value="WDM64195.1"/>
    <property type="molecule type" value="Genomic_DNA"/>
</dbReference>
<reference evidence="3 4" key="1">
    <citation type="submission" date="2021-08" db="EMBL/GenBank/DDBJ databases">
        <title>Stenotrophomonas forensis sp. nov., isolated from contaminated viral transport media.</title>
        <authorList>
            <person name="Nguyen S.V."/>
            <person name="Edwards D."/>
            <person name="Scott S."/>
            <person name="Doss J."/>
            <person name="Merid S."/>
            <person name="Zelaya E."/>
            <person name="Maza C."/>
            <person name="Mann M."/>
            <person name="Hamilton B."/>
            <person name="Blackwell R."/>
            <person name="Tran A."/>
            <person name="Hauser J."/>
        </authorList>
    </citation>
    <scope>NUCLEOTIDE SEQUENCE [LARGE SCALE GENOMIC DNA]</scope>
    <source>
        <strain evidence="3 4">DFS-20110405</strain>
    </source>
</reference>
<feature type="transmembrane region" description="Helical" evidence="1">
    <location>
        <begin position="479"/>
        <end position="499"/>
    </location>
</feature>
<keyword evidence="1" id="KW-1133">Transmembrane helix</keyword>
<feature type="transmembrane region" description="Helical" evidence="1">
    <location>
        <begin position="291"/>
        <end position="308"/>
    </location>
</feature>
<feature type="transmembrane region" description="Helical" evidence="1">
    <location>
        <begin position="60"/>
        <end position="78"/>
    </location>
</feature>
<proteinExistence type="predicted"/>
<feature type="transmembrane region" description="Helical" evidence="1">
    <location>
        <begin position="505"/>
        <end position="525"/>
    </location>
</feature>
<dbReference type="RefSeq" id="WP_274511942.1">
    <property type="nucleotide sequence ID" value="NZ_CP082270.1"/>
</dbReference>
<dbReference type="Proteomes" id="UP001216828">
    <property type="component" value="Chromosome"/>
</dbReference>
<feature type="transmembrane region" description="Helical" evidence="1">
    <location>
        <begin position="193"/>
        <end position="214"/>
    </location>
</feature>
<dbReference type="Pfam" id="PF22895">
    <property type="entry name" value="DUF7024"/>
    <property type="match status" value="1"/>
</dbReference>
<evidence type="ECO:0000313" key="4">
    <source>
        <dbReference type="Proteomes" id="UP001216828"/>
    </source>
</evidence>
<feature type="transmembrane region" description="Helical" evidence="1">
    <location>
        <begin position="400"/>
        <end position="420"/>
    </location>
</feature>